<dbReference type="PROSITE" id="PS50055">
    <property type="entry name" value="TYR_PHOSPHATASE_PTP"/>
    <property type="match status" value="2"/>
</dbReference>
<dbReference type="PRINTS" id="PR00700">
    <property type="entry name" value="PRTYPHPHTASE"/>
</dbReference>
<feature type="domain" description="Tyrosine-protein phosphatase" evidence="7">
    <location>
        <begin position="165"/>
        <end position="379"/>
    </location>
</feature>
<dbReference type="InterPro" id="IPR000242">
    <property type="entry name" value="PTP_cat"/>
</dbReference>
<evidence type="ECO:0000256" key="1">
    <source>
        <dbReference type="ARBA" id="ARBA00009580"/>
    </source>
</evidence>
<evidence type="ECO:0000256" key="6">
    <source>
        <dbReference type="SAM" id="Phobius"/>
    </source>
</evidence>
<dbReference type="InterPro" id="IPR029021">
    <property type="entry name" value="Prot-tyrosine_phosphatase-like"/>
</dbReference>
<dbReference type="SUPFAM" id="SSF52799">
    <property type="entry name" value="(Phosphotyrosine protein) phosphatases II"/>
    <property type="match status" value="2"/>
</dbReference>
<evidence type="ECO:0000313" key="8">
    <source>
        <dbReference type="EMBL" id="WAR11909.1"/>
    </source>
</evidence>
<accession>A0ABY7ES03</accession>
<protein>
    <recommendedName>
        <fullName evidence="2">protein-tyrosine-phosphatase</fullName>
        <ecNumber evidence="2">3.1.3.48</ecNumber>
    </recommendedName>
</protein>
<dbReference type="Proteomes" id="UP001164746">
    <property type="component" value="Chromosome 8"/>
</dbReference>
<dbReference type="SMART" id="SM00194">
    <property type="entry name" value="PTPc"/>
    <property type="match status" value="1"/>
</dbReference>
<name>A0ABY7ES03_MYAAR</name>
<dbReference type="PANTHER" id="PTHR19134">
    <property type="entry name" value="RECEPTOR-TYPE TYROSINE-PROTEIN PHOSPHATASE"/>
    <property type="match status" value="1"/>
</dbReference>
<reference evidence="8" key="1">
    <citation type="submission" date="2022-11" db="EMBL/GenBank/DDBJ databases">
        <title>Centuries of genome instability and evolution in soft-shell clam transmissible cancer (bioRxiv).</title>
        <authorList>
            <person name="Hart S.F.M."/>
            <person name="Yonemitsu M.A."/>
            <person name="Giersch R.M."/>
            <person name="Beal B.F."/>
            <person name="Arriagada G."/>
            <person name="Davis B.W."/>
            <person name="Ostrander E.A."/>
            <person name="Goff S.P."/>
            <person name="Metzger M.J."/>
        </authorList>
    </citation>
    <scope>NUCLEOTIDE SEQUENCE</scope>
    <source>
        <strain evidence="8">MELC-2E11</strain>
        <tissue evidence="8">Siphon/mantle</tissue>
    </source>
</reference>
<evidence type="ECO:0000256" key="2">
    <source>
        <dbReference type="ARBA" id="ARBA00013064"/>
    </source>
</evidence>
<dbReference type="Pfam" id="PF00102">
    <property type="entry name" value="Y_phosphatase"/>
    <property type="match status" value="2"/>
</dbReference>
<keyword evidence="9" id="KW-1185">Reference proteome</keyword>
<keyword evidence="6" id="KW-1133">Transmembrane helix</keyword>
<organism evidence="8 9">
    <name type="scientific">Mya arenaria</name>
    <name type="common">Soft-shell clam</name>
    <dbReference type="NCBI Taxonomy" id="6604"/>
    <lineage>
        <taxon>Eukaryota</taxon>
        <taxon>Metazoa</taxon>
        <taxon>Spiralia</taxon>
        <taxon>Lophotrochozoa</taxon>
        <taxon>Mollusca</taxon>
        <taxon>Bivalvia</taxon>
        <taxon>Autobranchia</taxon>
        <taxon>Heteroconchia</taxon>
        <taxon>Euheterodonta</taxon>
        <taxon>Imparidentia</taxon>
        <taxon>Neoheterodontei</taxon>
        <taxon>Myida</taxon>
        <taxon>Myoidea</taxon>
        <taxon>Myidae</taxon>
        <taxon>Mya</taxon>
    </lineage>
</organism>
<evidence type="ECO:0000256" key="3">
    <source>
        <dbReference type="ARBA" id="ARBA00022801"/>
    </source>
</evidence>
<keyword evidence="4" id="KW-0904">Protein phosphatase</keyword>
<feature type="region of interest" description="Disordered" evidence="5">
    <location>
        <begin position="77"/>
        <end position="99"/>
    </location>
</feature>
<dbReference type="Gene3D" id="3.90.190.10">
    <property type="entry name" value="Protein tyrosine phosphatase superfamily"/>
    <property type="match status" value="2"/>
</dbReference>
<feature type="transmembrane region" description="Helical" evidence="6">
    <location>
        <begin position="18"/>
        <end position="42"/>
    </location>
</feature>
<feature type="domain" description="Tyrosine-protein phosphatase" evidence="7">
    <location>
        <begin position="383"/>
        <end position="558"/>
    </location>
</feature>
<dbReference type="InterPro" id="IPR050348">
    <property type="entry name" value="Protein-Tyr_Phosphatase"/>
</dbReference>
<evidence type="ECO:0000256" key="5">
    <source>
        <dbReference type="SAM" id="MobiDB-lite"/>
    </source>
</evidence>
<comment type="similarity">
    <text evidence="1">Belongs to the protein-tyrosine phosphatase family.</text>
</comment>
<keyword evidence="6" id="KW-0812">Transmembrane</keyword>
<sequence length="558" mass="63044">MTCPSGCSGQALKAGPLVAAIAGGVSSGVVVIIGVAVAFFFFRRSTIKRNGNNKLQANITEEENKESTHFNEGSVKKEITKQYSTGSRPSANKPPSIKQHTYTHVVTASEIEIDLNIDDANNGSVANSSKDDQTYYNELGSSTNKSKIPIGQLVKYVDGKSHEAFSVEFEKFPIGIVKPYVESQKKENISKNRYKGIYPYDDSRVKVRGSGGSDYINASFVDGYKKPKQYIATLGPTSQQLGNFSLFWKMIWQQRVEKIVMLTNLIEQGSPKCEQYWPNPGTTKKYGDIKVESCSEDEYAEFTRRAFTVTMGSKERTLHHLHFTCWPDKAIPDDVTAMIEFRQRVLSTPSTLNGPTGQYQFLHTAVVYSLTFHCKQVKGENFNEYINKHTTRVLDKQFELLQHTVETRSKNETEAVERNKQHLSKNRANADIPETVSDFLTLAVQERCSCIVSFEVDMDKQRNIGIYYPAANQEVLEKGTFQISCSREENKTFYAERTLTIQQKGTSTDRIIPHLQFTDWDETENIPRSTKNFMSFLNVIDNVMKQQEDGPILLTDVS</sequence>
<keyword evidence="6" id="KW-0472">Membrane</keyword>
<evidence type="ECO:0000256" key="4">
    <source>
        <dbReference type="ARBA" id="ARBA00022912"/>
    </source>
</evidence>
<feature type="compositionally biased region" description="Polar residues" evidence="5">
    <location>
        <begin position="81"/>
        <end position="90"/>
    </location>
</feature>
<evidence type="ECO:0000259" key="7">
    <source>
        <dbReference type="PROSITE" id="PS50055"/>
    </source>
</evidence>
<dbReference type="EMBL" id="CP111019">
    <property type="protein sequence ID" value="WAR11909.1"/>
    <property type="molecule type" value="Genomic_DNA"/>
</dbReference>
<gene>
    <name evidence="8" type="ORF">MAR_026089</name>
</gene>
<dbReference type="EC" id="3.1.3.48" evidence="2"/>
<proteinExistence type="inferred from homology"/>
<dbReference type="PANTHER" id="PTHR19134:SF562">
    <property type="entry name" value="PROTEIN-TYROSINE-PHOSPHATASE"/>
    <property type="match status" value="1"/>
</dbReference>
<evidence type="ECO:0000313" key="9">
    <source>
        <dbReference type="Proteomes" id="UP001164746"/>
    </source>
</evidence>
<keyword evidence="3" id="KW-0378">Hydrolase</keyword>